<organism evidence="1 2">
    <name type="scientific">Choiromyces venosus 120613-1</name>
    <dbReference type="NCBI Taxonomy" id="1336337"/>
    <lineage>
        <taxon>Eukaryota</taxon>
        <taxon>Fungi</taxon>
        <taxon>Dikarya</taxon>
        <taxon>Ascomycota</taxon>
        <taxon>Pezizomycotina</taxon>
        <taxon>Pezizomycetes</taxon>
        <taxon>Pezizales</taxon>
        <taxon>Tuberaceae</taxon>
        <taxon>Choiromyces</taxon>
    </lineage>
</organism>
<reference evidence="1 2" key="1">
    <citation type="journal article" date="2018" name="Nat. Ecol. Evol.">
        <title>Pezizomycetes genomes reveal the molecular basis of ectomycorrhizal truffle lifestyle.</title>
        <authorList>
            <person name="Murat C."/>
            <person name="Payen T."/>
            <person name="Noel B."/>
            <person name="Kuo A."/>
            <person name="Morin E."/>
            <person name="Chen J."/>
            <person name="Kohler A."/>
            <person name="Krizsan K."/>
            <person name="Balestrini R."/>
            <person name="Da Silva C."/>
            <person name="Montanini B."/>
            <person name="Hainaut M."/>
            <person name="Levati E."/>
            <person name="Barry K.W."/>
            <person name="Belfiori B."/>
            <person name="Cichocki N."/>
            <person name="Clum A."/>
            <person name="Dockter R.B."/>
            <person name="Fauchery L."/>
            <person name="Guy J."/>
            <person name="Iotti M."/>
            <person name="Le Tacon F."/>
            <person name="Lindquist E.A."/>
            <person name="Lipzen A."/>
            <person name="Malagnac F."/>
            <person name="Mello A."/>
            <person name="Molinier V."/>
            <person name="Miyauchi S."/>
            <person name="Poulain J."/>
            <person name="Riccioni C."/>
            <person name="Rubini A."/>
            <person name="Sitrit Y."/>
            <person name="Splivallo R."/>
            <person name="Traeger S."/>
            <person name="Wang M."/>
            <person name="Zifcakova L."/>
            <person name="Wipf D."/>
            <person name="Zambonelli A."/>
            <person name="Paolocci F."/>
            <person name="Nowrousian M."/>
            <person name="Ottonello S."/>
            <person name="Baldrian P."/>
            <person name="Spatafora J.W."/>
            <person name="Henrissat B."/>
            <person name="Nagy L.G."/>
            <person name="Aury J.M."/>
            <person name="Wincker P."/>
            <person name="Grigoriev I.V."/>
            <person name="Bonfante P."/>
            <person name="Martin F.M."/>
        </authorList>
    </citation>
    <scope>NUCLEOTIDE SEQUENCE [LARGE SCALE GENOMIC DNA]</scope>
    <source>
        <strain evidence="1 2">120613-1</strain>
    </source>
</reference>
<sequence length="100" mass="11668">SNLPPLPSNCFYARIKKKTGPKQKSLSEVLCKRKEPTNNLHRTYTVNYKLRILSYWKTSSIPYSPSNFHAPTWAEVAARFRLLATNLSRWKKEEEAGHYI</sequence>
<gene>
    <name evidence="1" type="ORF">L873DRAFT_1810496</name>
</gene>
<protein>
    <submittedName>
        <fullName evidence="1">Uncharacterized protein</fullName>
    </submittedName>
</protein>
<dbReference type="EMBL" id="ML120409">
    <property type="protein sequence ID" value="RPA96987.1"/>
    <property type="molecule type" value="Genomic_DNA"/>
</dbReference>
<dbReference type="AlphaFoldDB" id="A0A3N4JIA0"/>
<accession>A0A3N4JIA0</accession>
<name>A0A3N4JIA0_9PEZI</name>
<keyword evidence="2" id="KW-1185">Reference proteome</keyword>
<dbReference type="Proteomes" id="UP000276215">
    <property type="component" value="Unassembled WGS sequence"/>
</dbReference>
<evidence type="ECO:0000313" key="1">
    <source>
        <dbReference type="EMBL" id="RPA96987.1"/>
    </source>
</evidence>
<feature type="non-terminal residue" evidence="1">
    <location>
        <position position="1"/>
    </location>
</feature>
<evidence type="ECO:0000313" key="2">
    <source>
        <dbReference type="Proteomes" id="UP000276215"/>
    </source>
</evidence>
<proteinExistence type="predicted"/>
<feature type="non-terminal residue" evidence="1">
    <location>
        <position position="100"/>
    </location>
</feature>